<reference evidence="2" key="2">
    <citation type="submission" date="2025-08" db="UniProtKB">
        <authorList>
            <consortium name="RefSeq"/>
        </authorList>
    </citation>
    <scope>IDENTIFICATION</scope>
</reference>
<accession>A0AAJ8BX82</accession>
<proteinExistence type="predicted"/>
<gene>
    <name evidence="2" type="ORF">An08g11100</name>
</gene>
<feature type="chain" id="PRO_5044781765" evidence="1">
    <location>
        <begin position="22"/>
        <end position="89"/>
    </location>
</feature>
<keyword evidence="1" id="KW-0732">Signal</keyword>
<protein>
    <submittedName>
        <fullName evidence="2">Uncharacterized protein</fullName>
    </submittedName>
</protein>
<sequence>MKITSLLALIGSLAFLPTGFSSIGLNMTKHVATMPYKQVCVWTYKTRRYRVNLRRLNPELQLQNLFVTDRICRLHLATALNERGQHRWC</sequence>
<evidence type="ECO:0000256" key="1">
    <source>
        <dbReference type="SAM" id="SignalP"/>
    </source>
</evidence>
<dbReference type="RefSeq" id="XP_059604196.1">
    <property type="nucleotide sequence ID" value="XM_059749410.1"/>
</dbReference>
<organism evidence="2">
    <name type="scientific">Aspergillus niger</name>
    <dbReference type="NCBI Taxonomy" id="5061"/>
    <lineage>
        <taxon>Eukaryota</taxon>
        <taxon>Fungi</taxon>
        <taxon>Dikarya</taxon>
        <taxon>Ascomycota</taxon>
        <taxon>Pezizomycotina</taxon>
        <taxon>Eurotiomycetes</taxon>
        <taxon>Eurotiomycetidae</taxon>
        <taxon>Eurotiales</taxon>
        <taxon>Aspergillaceae</taxon>
        <taxon>Aspergillus</taxon>
        <taxon>Aspergillus subgen. Circumdati</taxon>
    </lineage>
</organism>
<feature type="signal peptide" evidence="1">
    <location>
        <begin position="1"/>
        <end position="21"/>
    </location>
</feature>
<dbReference type="KEGG" id="ang:An08g11100"/>
<evidence type="ECO:0000313" key="2">
    <source>
        <dbReference type="RefSeq" id="XP_059604196.1"/>
    </source>
</evidence>
<reference evidence="2" key="1">
    <citation type="submission" date="2025-02" db="EMBL/GenBank/DDBJ databases">
        <authorList>
            <consortium name="NCBI Genome Project"/>
        </authorList>
    </citation>
    <scope>NUCLEOTIDE SEQUENCE</scope>
</reference>
<dbReference type="AlphaFoldDB" id="A0AAJ8BX82"/>
<dbReference type="VEuPathDB" id="FungiDB:An08g11100"/>
<name>A0AAJ8BX82_ASPNG</name>
<dbReference type="GeneID" id="84591840"/>